<dbReference type="GO" id="GO:0003700">
    <property type="term" value="F:DNA-binding transcription factor activity"/>
    <property type="evidence" value="ECO:0007669"/>
    <property type="project" value="TreeGrafter"/>
</dbReference>
<dbReference type="GO" id="GO:0005634">
    <property type="term" value="C:nucleus"/>
    <property type="evidence" value="ECO:0007669"/>
    <property type="project" value="TreeGrafter"/>
</dbReference>
<dbReference type="PANTHER" id="PTHR31100:SF69">
    <property type="entry name" value="AT-HOOK MOTIF NUCLEAR-LOCALIZED PROTEIN 17-RELATED"/>
    <property type="match status" value="1"/>
</dbReference>
<dbReference type="Gene3D" id="3.30.1330.80">
    <property type="entry name" value="Hypothetical protein, similar to alpha- acetolactate decarboxylase, domain 2"/>
    <property type="match status" value="1"/>
</dbReference>
<dbReference type="InterPro" id="IPR014476">
    <property type="entry name" value="AHL15-29"/>
</dbReference>
<proteinExistence type="predicted"/>
<dbReference type="Proteomes" id="UP000287651">
    <property type="component" value="Unassembled WGS sequence"/>
</dbReference>
<evidence type="ECO:0000313" key="2">
    <source>
        <dbReference type="EMBL" id="RRT46586.1"/>
    </source>
</evidence>
<dbReference type="AlphaFoldDB" id="A0A426Y4B1"/>
<feature type="region of interest" description="Disordered" evidence="1">
    <location>
        <begin position="307"/>
        <end position="335"/>
    </location>
</feature>
<sequence length="368" mass="38958">MSPCLLPYLPHHCVRKPNIPSSSASSYLRPCIRCLTRSVVILDSFLEYDMKGKQDDERNDAIPRIQHQCFRQHQQLLLLHKRQCLSDEVESSRSSAEVKKAEADVVEQHAERGLVVVNSGGDGGGGDGATIEVAKRRRGRPPGSKNKPKPPVVITREAETPGAMRAHVLEIPAGHDVAQSLARYARRRNLGICVLAGTGPVANVALRKPQFGAAPPPSQAATIGFRGRFEILSISATFLPPAMAAVSPRIGGEISISLAGPQGQVVGGTVAGPLIAAGTVVVVSAAFPNPTFHRLPVGDNVSISVSISGGGQGGEAEAHEPHVHHQHQQQRCHDGTAAESCGMSIYGGHLSSDVIWPPSAHPPPPPPF</sequence>
<reference evidence="2 3" key="1">
    <citation type="journal article" date="2014" name="Agronomy (Basel)">
        <title>A Draft Genome Sequence for Ensete ventricosum, the Drought-Tolerant Tree Against Hunger.</title>
        <authorList>
            <person name="Harrison J."/>
            <person name="Moore K.A."/>
            <person name="Paszkiewicz K."/>
            <person name="Jones T."/>
            <person name="Grant M."/>
            <person name="Ambacheew D."/>
            <person name="Muzemil S."/>
            <person name="Studholme D.J."/>
        </authorList>
    </citation>
    <scope>NUCLEOTIDE SEQUENCE [LARGE SCALE GENOMIC DNA]</scope>
</reference>
<dbReference type="Pfam" id="PF03479">
    <property type="entry name" value="PCC"/>
    <property type="match status" value="1"/>
</dbReference>
<dbReference type="EMBL" id="AMZH03015091">
    <property type="protein sequence ID" value="RRT46586.1"/>
    <property type="molecule type" value="Genomic_DNA"/>
</dbReference>
<protein>
    <submittedName>
        <fullName evidence="2">Uncharacterized protein</fullName>
    </submittedName>
</protein>
<evidence type="ECO:0000313" key="3">
    <source>
        <dbReference type="Proteomes" id="UP000287651"/>
    </source>
</evidence>
<evidence type="ECO:0000256" key="1">
    <source>
        <dbReference type="SAM" id="MobiDB-lite"/>
    </source>
</evidence>
<dbReference type="CDD" id="cd11378">
    <property type="entry name" value="DUF296"/>
    <property type="match status" value="1"/>
</dbReference>
<accession>A0A426Y4B1</accession>
<organism evidence="2 3">
    <name type="scientific">Ensete ventricosum</name>
    <name type="common">Abyssinian banana</name>
    <name type="synonym">Musa ensete</name>
    <dbReference type="NCBI Taxonomy" id="4639"/>
    <lineage>
        <taxon>Eukaryota</taxon>
        <taxon>Viridiplantae</taxon>
        <taxon>Streptophyta</taxon>
        <taxon>Embryophyta</taxon>
        <taxon>Tracheophyta</taxon>
        <taxon>Spermatophyta</taxon>
        <taxon>Magnoliopsida</taxon>
        <taxon>Liliopsida</taxon>
        <taxon>Zingiberales</taxon>
        <taxon>Musaceae</taxon>
        <taxon>Ensete</taxon>
    </lineage>
</organism>
<name>A0A426Y4B1_ENSVE</name>
<dbReference type="PANTHER" id="PTHR31100">
    <property type="entry name" value="AT-HOOK MOTIF NUCLEAR-LOCALIZED PROTEIN 15"/>
    <property type="match status" value="1"/>
</dbReference>
<dbReference type="PROSITE" id="PS51742">
    <property type="entry name" value="PPC"/>
    <property type="match status" value="1"/>
</dbReference>
<dbReference type="GO" id="GO:0003680">
    <property type="term" value="F:minor groove of adenine-thymine-rich DNA binding"/>
    <property type="evidence" value="ECO:0007669"/>
    <property type="project" value="InterPro"/>
</dbReference>
<gene>
    <name evidence="2" type="ORF">B296_00045122</name>
</gene>
<dbReference type="InterPro" id="IPR005175">
    <property type="entry name" value="PPC_dom"/>
</dbReference>
<dbReference type="SUPFAM" id="SSF117856">
    <property type="entry name" value="AF0104/ALDC/Ptd012-like"/>
    <property type="match status" value="1"/>
</dbReference>
<comment type="caution">
    <text evidence="2">The sequence shown here is derived from an EMBL/GenBank/DDBJ whole genome shotgun (WGS) entry which is preliminary data.</text>
</comment>